<proteinExistence type="predicted"/>
<protein>
    <submittedName>
        <fullName evidence="2">Uncharacterized protein</fullName>
    </submittedName>
</protein>
<dbReference type="InterPro" id="IPR012337">
    <property type="entry name" value="RNaseH-like_sf"/>
</dbReference>
<keyword evidence="3" id="KW-1185">Reference proteome</keyword>
<dbReference type="EMBL" id="JAPTMU010000002">
    <property type="protein sequence ID" value="KAJ4947712.1"/>
    <property type="molecule type" value="Genomic_DNA"/>
</dbReference>
<evidence type="ECO:0000313" key="2">
    <source>
        <dbReference type="EMBL" id="KAJ4947712.1"/>
    </source>
</evidence>
<feature type="region of interest" description="Disordered" evidence="1">
    <location>
        <begin position="213"/>
        <end position="267"/>
    </location>
</feature>
<evidence type="ECO:0000256" key="1">
    <source>
        <dbReference type="SAM" id="MobiDB-lite"/>
    </source>
</evidence>
<dbReference type="Proteomes" id="UP001219934">
    <property type="component" value="Unassembled WGS sequence"/>
</dbReference>
<evidence type="ECO:0000313" key="3">
    <source>
        <dbReference type="Proteomes" id="UP001219934"/>
    </source>
</evidence>
<dbReference type="PANTHER" id="PTHR45913:SF10">
    <property type="entry name" value="DUF4371 DOMAIN-CONTAINING PROTEIN"/>
    <property type="match status" value="1"/>
</dbReference>
<accession>A0AAD6BSU0</accession>
<gene>
    <name evidence="2" type="ORF">JOQ06_009745</name>
</gene>
<dbReference type="PANTHER" id="PTHR45913">
    <property type="entry name" value="EPM2A-INTERACTING PROTEIN 1"/>
    <property type="match status" value="1"/>
</dbReference>
<feature type="compositionally biased region" description="Low complexity" evidence="1">
    <location>
        <begin position="230"/>
        <end position="239"/>
    </location>
</feature>
<reference evidence="2" key="1">
    <citation type="submission" date="2022-11" db="EMBL/GenBank/DDBJ databases">
        <title>Chromosome-level genome of Pogonophryne albipinna.</title>
        <authorList>
            <person name="Jo E."/>
        </authorList>
    </citation>
    <scope>NUCLEOTIDE SEQUENCE</scope>
    <source>
        <strain evidence="2">SGF0006</strain>
        <tissue evidence="2">Muscle</tissue>
    </source>
</reference>
<name>A0AAD6BSU0_9TELE</name>
<comment type="caution">
    <text evidence="2">The sequence shown here is derived from an EMBL/GenBank/DDBJ whole genome shotgun (WGS) entry which is preliminary data.</text>
</comment>
<sequence length="267" mass="29303">MPETTKGEDIAKVFMEHFEERGIDISKMFAVTTDGAPAMVGRNKGAVTLIEKQVGHPIMRLHCIIHQENLRAKMSNSDLNEVVATVVMIVDFIVKRSALTHRQFQSLLEEMDSSYKDLPLHSAVRWLSCGKVLERFVGCFDAIKALLAEKGQDFPELEDEKWVVKLMFLTDITGHLNELNLKLQGAVYSATSHFATVLVSLRQFTTTSDIMASAAPEDLSENREGLATSGDTGTPGEDTGTPREDTGTPGEDTGMGGSHKTTFVQVS</sequence>
<dbReference type="SUPFAM" id="SSF53098">
    <property type="entry name" value="Ribonuclease H-like"/>
    <property type="match status" value="1"/>
</dbReference>
<dbReference type="AlphaFoldDB" id="A0AAD6BSU0"/>
<organism evidence="2 3">
    <name type="scientific">Pogonophryne albipinna</name>
    <dbReference type="NCBI Taxonomy" id="1090488"/>
    <lineage>
        <taxon>Eukaryota</taxon>
        <taxon>Metazoa</taxon>
        <taxon>Chordata</taxon>
        <taxon>Craniata</taxon>
        <taxon>Vertebrata</taxon>
        <taxon>Euteleostomi</taxon>
        <taxon>Actinopterygii</taxon>
        <taxon>Neopterygii</taxon>
        <taxon>Teleostei</taxon>
        <taxon>Neoteleostei</taxon>
        <taxon>Acanthomorphata</taxon>
        <taxon>Eupercaria</taxon>
        <taxon>Perciformes</taxon>
        <taxon>Notothenioidei</taxon>
        <taxon>Pogonophryne</taxon>
    </lineage>
</organism>